<dbReference type="InterPro" id="IPR025269">
    <property type="entry name" value="SAM-like_dom"/>
</dbReference>
<dbReference type="Gene3D" id="1.10.443.10">
    <property type="entry name" value="Intergrase catalytic core"/>
    <property type="match status" value="1"/>
</dbReference>
<keyword evidence="4" id="KW-0233">DNA recombination</keyword>
<feature type="domain" description="Tyr recombinase" evidence="6">
    <location>
        <begin position="179"/>
        <end position="346"/>
    </location>
</feature>
<dbReference type="Proteomes" id="UP000319783">
    <property type="component" value="Unassembled WGS sequence"/>
</dbReference>
<evidence type="ECO:0000313" key="9">
    <source>
        <dbReference type="Proteomes" id="UP000319783"/>
    </source>
</evidence>
<dbReference type="InterPro" id="IPR011010">
    <property type="entry name" value="DNA_brk_join_enz"/>
</dbReference>
<evidence type="ECO:0000256" key="5">
    <source>
        <dbReference type="PROSITE-ProRule" id="PRU01248"/>
    </source>
</evidence>
<sequence>MAGQARAIVQVIGQKRANGEYKTCGTWCIEFFDDNKEWQSLTFGDIRNKSDAEKRLALFISDRERGQLNLPKKKHIPTLVEYSKTYLELHKTARENTIVSKRRAVNAFIRHLREIRLDKITPFIIEKYRIDRKKLDGVKESSINQDVIILTHILNTAIKAGLLDRNPCREVKRFKITQSKDRILSESEVGLLFNKLTGKDRLIVLTSLFIGMRLGEVLRLKWSDIDFVKGLITFIQSKTGRLVTIPLSSFLAEEFQSYQRNSGTIFEDRVITRLVAASYSQRFNKLFKSIGIDNFSFHSLRHCFASISSDTGSDIVTTKELLGHSDVSMTMRYNHKQLDAKRNAIERITDHILDIGKEKILPLAAKKGTA</sequence>
<dbReference type="AlphaFoldDB" id="A0A533QMW2"/>
<dbReference type="CDD" id="cd00796">
    <property type="entry name" value="INT_Rci_Hp1_C"/>
    <property type="match status" value="1"/>
</dbReference>
<evidence type="ECO:0000256" key="1">
    <source>
        <dbReference type="ARBA" id="ARBA00008857"/>
    </source>
</evidence>
<dbReference type="PANTHER" id="PTHR30349">
    <property type="entry name" value="PHAGE INTEGRASE-RELATED"/>
    <property type="match status" value="1"/>
</dbReference>
<dbReference type="Gene3D" id="1.10.150.130">
    <property type="match status" value="1"/>
</dbReference>
<evidence type="ECO:0000259" key="6">
    <source>
        <dbReference type="PROSITE" id="PS51898"/>
    </source>
</evidence>
<dbReference type="InterPro" id="IPR002104">
    <property type="entry name" value="Integrase_catalytic"/>
</dbReference>
<evidence type="ECO:0000256" key="3">
    <source>
        <dbReference type="ARBA" id="ARBA00023125"/>
    </source>
</evidence>
<gene>
    <name evidence="8" type="ORF">JETT_1851</name>
</gene>
<evidence type="ECO:0000259" key="7">
    <source>
        <dbReference type="PROSITE" id="PS51900"/>
    </source>
</evidence>
<comment type="similarity">
    <text evidence="1">Belongs to the 'phage' integrase family.</text>
</comment>
<dbReference type="InterPro" id="IPR013762">
    <property type="entry name" value="Integrase-like_cat_sf"/>
</dbReference>
<dbReference type="GO" id="GO:0015074">
    <property type="term" value="P:DNA integration"/>
    <property type="evidence" value="ECO:0007669"/>
    <property type="project" value="UniProtKB-KW"/>
</dbReference>
<evidence type="ECO:0000256" key="2">
    <source>
        <dbReference type="ARBA" id="ARBA00022908"/>
    </source>
</evidence>
<dbReference type="InterPro" id="IPR044068">
    <property type="entry name" value="CB"/>
</dbReference>
<proteinExistence type="inferred from homology"/>
<feature type="domain" description="Core-binding (CB)" evidence="7">
    <location>
        <begin position="77"/>
        <end position="158"/>
    </location>
</feature>
<keyword evidence="2" id="KW-0229">DNA integration</keyword>
<dbReference type="PANTHER" id="PTHR30349:SF64">
    <property type="entry name" value="PROPHAGE INTEGRASE INTD-RELATED"/>
    <property type="match status" value="1"/>
</dbReference>
<dbReference type="Pfam" id="PF13102">
    <property type="entry name" value="Phage_int_SAM_5"/>
    <property type="match status" value="1"/>
</dbReference>
<comment type="caution">
    <text evidence="8">The sequence shown here is derived from an EMBL/GenBank/DDBJ whole genome shotgun (WGS) entry which is preliminary data.</text>
</comment>
<dbReference type="Pfam" id="PF00589">
    <property type="entry name" value="Phage_integrase"/>
    <property type="match status" value="1"/>
</dbReference>
<keyword evidence="3 5" id="KW-0238">DNA-binding</keyword>
<dbReference type="PROSITE" id="PS51900">
    <property type="entry name" value="CB"/>
    <property type="match status" value="1"/>
</dbReference>
<name>A0A533QMW2_9BACT</name>
<reference evidence="8 9" key="1">
    <citation type="submission" date="2019-04" db="EMBL/GenBank/DDBJ databases">
        <title>Genome of a novel bacterium Candidatus Jettenia ecosi reconstructed from metagenome of an anammox bioreactor.</title>
        <authorList>
            <person name="Mardanov A.V."/>
            <person name="Beletsky A.V."/>
            <person name="Ravin N.V."/>
            <person name="Botchkova E.A."/>
            <person name="Litti Y.V."/>
            <person name="Nozhevnikova A.N."/>
        </authorList>
    </citation>
    <scope>NUCLEOTIDE SEQUENCE [LARGE SCALE GENOMIC DNA]</scope>
    <source>
        <strain evidence="8">J2</strain>
    </source>
</reference>
<dbReference type="GO" id="GO:0003677">
    <property type="term" value="F:DNA binding"/>
    <property type="evidence" value="ECO:0007669"/>
    <property type="project" value="UniProtKB-UniRule"/>
</dbReference>
<dbReference type="EMBL" id="SULG01000033">
    <property type="protein sequence ID" value="TLD41910.1"/>
    <property type="molecule type" value="Genomic_DNA"/>
</dbReference>
<organism evidence="8 9">
    <name type="scientific">Candidatus Jettenia ecosi</name>
    <dbReference type="NCBI Taxonomy" id="2494326"/>
    <lineage>
        <taxon>Bacteria</taxon>
        <taxon>Pseudomonadati</taxon>
        <taxon>Planctomycetota</taxon>
        <taxon>Candidatus Brocadiia</taxon>
        <taxon>Candidatus Brocadiales</taxon>
        <taxon>Candidatus Brocadiaceae</taxon>
        <taxon>Candidatus Jettenia</taxon>
    </lineage>
</organism>
<dbReference type="GO" id="GO:0006310">
    <property type="term" value="P:DNA recombination"/>
    <property type="evidence" value="ECO:0007669"/>
    <property type="project" value="UniProtKB-KW"/>
</dbReference>
<dbReference type="InterPro" id="IPR050090">
    <property type="entry name" value="Tyrosine_recombinase_XerCD"/>
</dbReference>
<evidence type="ECO:0000256" key="4">
    <source>
        <dbReference type="ARBA" id="ARBA00023172"/>
    </source>
</evidence>
<protein>
    <submittedName>
        <fullName evidence="8">Phage integrase</fullName>
    </submittedName>
</protein>
<evidence type="ECO:0000313" key="8">
    <source>
        <dbReference type="EMBL" id="TLD41910.1"/>
    </source>
</evidence>
<accession>A0A533QMW2</accession>
<dbReference type="InterPro" id="IPR010998">
    <property type="entry name" value="Integrase_recombinase_N"/>
</dbReference>
<dbReference type="SUPFAM" id="SSF56349">
    <property type="entry name" value="DNA breaking-rejoining enzymes"/>
    <property type="match status" value="1"/>
</dbReference>
<dbReference type="PROSITE" id="PS51898">
    <property type="entry name" value="TYR_RECOMBINASE"/>
    <property type="match status" value="1"/>
</dbReference>